<feature type="domain" description="Thioredoxin-like fold" evidence="1">
    <location>
        <begin position="3"/>
        <end position="77"/>
    </location>
</feature>
<dbReference type="Gene3D" id="3.40.30.10">
    <property type="entry name" value="Glutaredoxin"/>
    <property type="match status" value="1"/>
</dbReference>
<evidence type="ECO:0000313" key="5">
    <source>
        <dbReference type="Proteomes" id="UP001605989"/>
    </source>
</evidence>
<dbReference type="RefSeq" id="WP_059077245.1">
    <property type="nucleotide sequence ID" value="NZ_CP011940.1"/>
</dbReference>
<comment type="caution">
    <text evidence="3">The sequence shown here is derived from an EMBL/GenBank/DDBJ whole genome shotgun (WGS) entry which is preliminary data.</text>
</comment>
<evidence type="ECO:0000313" key="3">
    <source>
        <dbReference type="EMBL" id="NME28927.1"/>
    </source>
</evidence>
<dbReference type="SUPFAM" id="SSF52833">
    <property type="entry name" value="Thioredoxin-like"/>
    <property type="match status" value="1"/>
</dbReference>
<proteinExistence type="predicted"/>
<evidence type="ECO:0000259" key="1">
    <source>
        <dbReference type="Pfam" id="PF13462"/>
    </source>
</evidence>
<dbReference type="Proteomes" id="UP000591071">
    <property type="component" value="Unassembled WGS sequence"/>
</dbReference>
<dbReference type="KEGG" id="mhw:ACT01_09700"/>
<dbReference type="InterPro" id="IPR012336">
    <property type="entry name" value="Thioredoxin-like_fold"/>
</dbReference>
<dbReference type="OrthoDB" id="5348456at2"/>
<dbReference type="EMBL" id="JBIEKR010000001">
    <property type="protein sequence ID" value="MFG6271818.1"/>
    <property type="molecule type" value="Genomic_DNA"/>
</dbReference>
<protein>
    <submittedName>
        <fullName evidence="3">Glutaredoxin</fullName>
    </submittedName>
    <submittedName>
        <fullName evidence="2">Thioredoxin domain-containing protein</fullName>
    </submittedName>
</protein>
<organism evidence="3 4">
    <name type="scientific">Megasphaera hexanoica</name>
    <dbReference type="NCBI Taxonomy" id="1675036"/>
    <lineage>
        <taxon>Bacteria</taxon>
        <taxon>Bacillati</taxon>
        <taxon>Bacillota</taxon>
        <taxon>Negativicutes</taxon>
        <taxon>Veillonellales</taxon>
        <taxon>Veillonellaceae</taxon>
        <taxon>Megasphaera</taxon>
    </lineage>
</organism>
<gene>
    <name evidence="2" type="ORF">ACGTZG_01280</name>
    <name evidence="3" type="ORF">HF872_09890</name>
</gene>
<dbReference type="Proteomes" id="UP001605989">
    <property type="component" value="Unassembled WGS sequence"/>
</dbReference>
<sequence>MKKITAFYLTGCPYCANAKKALKDLIAENPEYGKVEIDWIEETQHPDLVAGHQYYYDPSMFDGFHKLYEAQPGESFEETKANVRRVLDYALKY</sequence>
<dbReference type="AlphaFoldDB" id="A0A848C126"/>
<evidence type="ECO:0000313" key="4">
    <source>
        <dbReference type="Proteomes" id="UP000591071"/>
    </source>
</evidence>
<reference evidence="2 5" key="2">
    <citation type="submission" date="2024-10" db="EMBL/GenBank/DDBJ databases">
        <authorList>
            <person name="Sang B.-I."/>
            <person name="Prabhaharan D."/>
        </authorList>
    </citation>
    <scope>NUCLEOTIDE SEQUENCE [LARGE SCALE GENOMIC DNA]</scope>
    <source>
        <strain evidence="2 5">MH</strain>
    </source>
</reference>
<dbReference type="EMBL" id="JABAFG010000016">
    <property type="protein sequence ID" value="NME28927.1"/>
    <property type="molecule type" value="Genomic_DNA"/>
</dbReference>
<name>A0A848C126_9FIRM</name>
<evidence type="ECO:0000313" key="2">
    <source>
        <dbReference type="EMBL" id="MFG6271818.1"/>
    </source>
</evidence>
<reference evidence="3 4" key="1">
    <citation type="submission" date="2020-04" db="EMBL/GenBank/DDBJ databases">
        <authorList>
            <person name="Hitch T.C.A."/>
            <person name="Wylensek D."/>
            <person name="Clavel T."/>
        </authorList>
    </citation>
    <scope>NUCLEOTIDE SEQUENCE [LARGE SCALE GENOMIC DNA]</scope>
    <source>
        <strain evidence="3 4">Oil-RF-744-FAT-WT-6-1</strain>
    </source>
</reference>
<keyword evidence="5" id="KW-1185">Reference proteome</keyword>
<dbReference type="Pfam" id="PF13462">
    <property type="entry name" value="Thioredoxin_4"/>
    <property type="match status" value="1"/>
</dbReference>
<accession>A0A848C126</accession>
<dbReference type="InterPro" id="IPR036249">
    <property type="entry name" value="Thioredoxin-like_sf"/>
</dbReference>